<protein>
    <submittedName>
        <fullName evidence="4">Pilus assembly protein PilA</fullName>
    </submittedName>
</protein>
<dbReference type="AlphaFoldDB" id="A0AA94EIE2"/>
<reference evidence="5" key="1">
    <citation type="journal article" date="2018" name="Front. Microbiol.">
        <title>Genome-Based Analysis Reveals the Taxonomy and Diversity of the Family Idiomarinaceae.</title>
        <authorList>
            <person name="Liu Y."/>
            <person name="Lai Q."/>
            <person name="Shao Z."/>
        </authorList>
    </citation>
    <scope>NUCLEOTIDE SEQUENCE [LARGE SCALE GENOMIC DNA]</scope>
    <source>
        <strain evidence="5">SN-14</strain>
    </source>
</reference>
<dbReference type="GO" id="GO:0044096">
    <property type="term" value="C:type IV pilus"/>
    <property type="evidence" value="ECO:0007669"/>
    <property type="project" value="TreeGrafter"/>
</dbReference>
<keyword evidence="5" id="KW-1185">Reference proteome</keyword>
<proteinExistence type="inferred from homology"/>
<accession>A0AA94EIE2</accession>
<dbReference type="PANTHER" id="PTHR30093">
    <property type="entry name" value="GENERAL SECRETION PATHWAY PROTEIN G"/>
    <property type="match status" value="1"/>
</dbReference>
<keyword evidence="2" id="KW-0488">Methylation</keyword>
<comment type="similarity">
    <text evidence="1">Belongs to the N-Me-Phe pilin family.</text>
</comment>
<dbReference type="SUPFAM" id="SSF54523">
    <property type="entry name" value="Pili subunits"/>
    <property type="match status" value="1"/>
</dbReference>
<dbReference type="Gene3D" id="3.30.700.10">
    <property type="entry name" value="Glycoprotein, Type 4 Pilin"/>
    <property type="match status" value="1"/>
</dbReference>
<keyword evidence="3" id="KW-1133">Transmembrane helix</keyword>
<dbReference type="PANTHER" id="PTHR30093:SF34">
    <property type="entry name" value="PREPILIN PEPTIDASE-DEPENDENT PROTEIN D"/>
    <property type="match status" value="1"/>
</dbReference>
<dbReference type="RefSeq" id="WP_126819655.1">
    <property type="nucleotide sequence ID" value="NZ_PIPS01000001.1"/>
</dbReference>
<dbReference type="NCBIfam" id="TIGR02532">
    <property type="entry name" value="IV_pilin_GFxxxE"/>
    <property type="match status" value="1"/>
</dbReference>
<name>A0AA94EIE2_9GAMM</name>
<evidence type="ECO:0000256" key="1">
    <source>
        <dbReference type="ARBA" id="ARBA00005233"/>
    </source>
</evidence>
<keyword evidence="3" id="KW-0472">Membrane</keyword>
<evidence type="ECO:0000313" key="5">
    <source>
        <dbReference type="Proteomes" id="UP000286680"/>
    </source>
</evidence>
<gene>
    <name evidence="4" type="ORF">CWE23_04775</name>
</gene>
<comment type="caution">
    <text evidence="4">The sequence shown here is derived from an EMBL/GenBank/DDBJ whole genome shotgun (WGS) entry which is preliminary data.</text>
</comment>
<organism evidence="4 5">
    <name type="scientific">Idiomarina aquatica</name>
    <dbReference type="NCBI Taxonomy" id="1327752"/>
    <lineage>
        <taxon>Bacteria</taxon>
        <taxon>Pseudomonadati</taxon>
        <taxon>Pseudomonadota</taxon>
        <taxon>Gammaproteobacteria</taxon>
        <taxon>Alteromonadales</taxon>
        <taxon>Idiomarinaceae</taxon>
        <taxon>Idiomarina</taxon>
    </lineage>
</organism>
<evidence type="ECO:0000256" key="2">
    <source>
        <dbReference type="ARBA" id="ARBA00022481"/>
    </source>
</evidence>
<dbReference type="InterPro" id="IPR012902">
    <property type="entry name" value="N_methyl_site"/>
</dbReference>
<feature type="transmembrane region" description="Helical" evidence="3">
    <location>
        <begin position="12"/>
        <end position="37"/>
    </location>
</feature>
<dbReference type="EMBL" id="PIPS01000001">
    <property type="protein sequence ID" value="RUO45778.1"/>
    <property type="molecule type" value="Genomic_DNA"/>
</dbReference>
<evidence type="ECO:0000313" key="4">
    <source>
        <dbReference type="EMBL" id="RUO45778.1"/>
    </source>
</evidence>
<dbReference type="Pfam" id="PF07963">
    <property type="entry name" value="N_methyl"/>
    <property type="match status" value="1"/>
</dbReference>
<dbReference type="Proteomes" id="UP000286680">
    <property type="component" value="Unassembled WGS sequence"/>
</dbReference>
<keyword evidence="3" id="KW-0812">Transmembrane</keyword>
<dbReference type="GO" id="GO:0043107">
    <property type="term" value="P:type IV pilus-dependent motility"/>
    <property type="evidence" value="ECO:0007669"/>
    <property type="project" value="TreeGrafter"/>
</dbReference>
<sequence length="155" mass="16944">MLITHARPALKPAFSLIELMVVVAIIGILSSFAVPAYHHYTQRAKAAEAIQHAQPMQLAIALCWQVEGSLDRCNRPGQRGLPNLPLPLPDSLSDFQVLDSASIQLELREVTQDNTAVVVELSPQLQQGMLNWVTRCSDYASGRSAVAACQADLRQ</sequence>
<evidence type="ECO:0000256" key="3">
    <source>
        <dbReference type="SAM" id="Phobius"/>
    </source>
</evidence>
<dbReference type="InterPro" id="IPR045584">
    <property type="entry name" value="Pilin-like"/>
</dbReference>